<dbReference type="EMBL" id="UZAI01001405">
    <property type="protein sequence ID" value="VDO61584.1"/>
    <property type="molecule type" value="Genomic_DNA"/>
</dbReference>
<evidence type="ECO:0000313" key="1">
    <source>
        <dbReference type="EMBL" id="VDO61584.1"/>
    </source>
</evidence>
<gene>
    <name evidence="1" type="ORF">SMRZ_LOCUS4412</name>
</gene>
<organism evidence="1 2">
    <name type="scientific">Schistosoma margrebowiei</name>
    <dbReference type="NCBI Taxonomy" id="48269"/>
    <lineage>
        <taxon>Eukaryota</taxon>
        <taxon>Metazoa</taxon>
        <taxon>Spiralia</taxon>
        <taxon>Lophotrochozoa</taxon>
        <taxon>Platyhelminthes</taxon>
        <taxon>Trematoda</taxon>
        <taxon>Digenea</taxon>
        <taxon>Strigeidida</taxon>
        <taxon>Schistosomatoidea</taxon>
        <taxon>Schistosomatidae</taxon>
        <taxon>Schistosoma</taxon>
    </lineage>
</organism>
<evidence type="ECO:0000313" key="2">
    <source>
        <dbReference type="Proteomes" id="UP000277204"/>
    </source>
</evidence>
<dbReference type="AlphaFoldDB" id="A0A183LKT7"/>
<dbReference type="Proteomes" id="UP000277204">
    <property type="component" value="Unassembled WGS sequence"/>
</dbReference>
<name>A0A183LKT7_9TREM</name>
<accession>A0A183LKT7</accession>
<keyword evidence="2" id="KW-1185">Reference proteome</keyword>
<proteinExistence type="predicted"/>
<sequence length="86" mass="9546">MALLGFKVRACQVIQFDGLRNVCPIHIHRLFRISSSTGSWNATIALPILAFTSASELPCSSIMLSRCRGLHNPVDHWIVCNSSYDT</sequence>
<reference evidence="1 2" key="1">
    <citation type="submission" date="2018-11" db="EMBL/GenBank/DDBJ databases">
        <authorList>
            <consortium name="Pathogen Informatics"/>
        </authorList>
    </citation>
    <scope>NUCLEOTIDE SEQUENCE [LARGE SCALE GENOMIC DNA]</scope>
    <source>
        <strain evidence="1 2">Zambia</strain>
    </source>
</reference>
<protein>
    <submittedName>
        <fullName evidence="1">Uncharacterized protein</fullName>
    </submittedName>
</protein>